<name>A0A345INJ2_SERMA</name>
<dbReference type="AlphaFoldDB" id="A0A345INJ2"/>
<evidence type="ECO:0000259" key="5">
    <source>
        <dbReference type="PROSITE" id="PS50893"/>
    </source>
</evidence>
<dbReference type="PROSITE" id="PS50893">
    <property type="entry name" value="ABC_TRANSPORTER_2"/>
    <property type="match status" value="1"/>
</dbReference>
<dbReference type="InterPro" id="IPR017871">
    <property type="entry name" value="ABC_transporter-like_CS"/>
</dbReference>
<dbReference type="InterPro" id="IPR027417">
    <property type="entry name" value="P-loop_NTPase"/>
</dbReference>
<evidence type="ECO:0000256" key="3">
    <source>
        <dbReference type="ARBA" id="ARBA00022840"/>
    </source>
</evidence>
<feature type="domain" description="ABC transporter" evidence="5">
    <location>
        <begin position="13"/>
        <end position="236"/>
    </location>
</feature>
<evidence type="ECO:0000256" key="4">
    <source>
        <dbReference type="ARBA" id="ARBA00038388"/>
    </source>
</evidence>
<dbReference type="InterPro" id="IPR017911">
    <property type="entry name" value="MacB-like_ATP-bd"/>
</dbReference>
<evidence type="ECO:0000256" key="2">
    <source>
        <dbReference type="ARBA" id="ARBA00022741"/>
    </source>
</evidence>
<dbReference type="InterPro" id="IPR003593">
    <property type="entry name" value="AAA+_ATPase"/>
</dbReference>
<dbReference type="CDD" id="cd03255">
    <property type="entry name" value="ABC_MJ0796_LolCDE_FtsE"/>
    <property type="match status" value="1"/>
</dbReference>
<reference evidence="6" key="1">
    <citation type="submission" date="2018-06" db="EMBL/GenBank/DDBJ databases">
        <title>SME-4 producing Serratia marcescens from Argentina and comparison with genomes of other SME-producers.</title>
        <authorList>
            <person name="Dabos L."/>
            <person name="Patino Navarrete R."/>
            <person name="Naas T."/>
        </authorList>
    </citation>
    <scope>NUCLEOTIDE SEQUENCE</scope>
    <source>
        <strain evidence="6">163</strain>
    </source>
</reference>
<dbReference type="PANTHER" id="PTHR24220:SF86">
    <property type="entry name" value="ABC TRANSPORTER ABCH.1"/>
    <property type="match status" value="1"/>
</dbReference>
<keyword evidence="2" id="KW-0547">Nucleotide-binding</keyword>
<dbReference type="FunFam" id="3.40.50.300:FF:000032">
    <property type="entry name" value="Export ABC transporter ATP-binding protein"/>
    <property type="match status" value="1"/>
</dbReference>
<accession>A0A345INJ2</accession>
<dbReference type="GO" id="GO:0005524">
    <property type="term" value="F:ATP binding"/>
    <property type="evidence" value="ECO:0007669"/>
    <property type="project" value="UniProtKB-KW"/>
</dbReference>
<dbReference type="PROSITE" id="PS00211">
    <property type="entry name" value="ABC_TRANSPORTER_1"/>
    <property type="match status" value="1"/>
</dbReference>
<dbReference type="Pfam" id="PF00005">
    <property type="entry name" value="ABC_tran"/>
    <property type="match status" value="1"/>
</dbReference>
<comment type="similarity">
    <text evidence="4">Belongs to the ABC transporter superfamily. Macrolide exporter (TC 3.A.1.122) family.</text>
</comment>
<dbReference type="GO" id="GO:0022857">
    <property type="term" value="F:transmembrane transporter activity"/>
    <property type="evidence" value="ECO:0007669"/>
    <property type="project" value="TreeGrafter"/>
</dbReference>
<dbReference type="SUPFAM" id="SSF52540">
    <property type="entry name" value="P-loop containing nucleoside triphosphate hydrolases"/>
    <property type="match status" value="1"/>
</dbReference>
<dbReference type="InterPro" id="IPR015854">
    <property type="entry name" value="ABC_transpr_LolD-like"/>
</dbReference>
<dbReference type="RefSeq" id="WP_069101083.1">
    <property type="nucleotide sequence ID" value="NZ_CAMIQF010000001.1"/>
</dbReference>
<dbReference type="PANTHER" id="PTHR24220">
    <property type="entry name" value="IMPORT ATP-BINDING PROTEIN"/>
    <property type="match status" value="1"/>
</dbReference>
<organism evidence="6">
    <name type="scientific">Serratia marcescens</name>
    <dbReference type="NCBI Taxonomy" id="615"/>
    <lineage>
        <taxon>Bacteria</taxon>
        <taxon>Pseudomonadati</taxon>
        <taxon>Pseudomonadota</taxon>
        <taxon>Gammaproteobacteria</taxon>
        <taxon>Enterobacterales</taxon>
        <taxon>Yersiniaceae</taxon>
        <taxon>Serratia</taxon>
    </lineage>
</organism>
<sequence length="236" mass="26584">MNKTATAPSDPVVQLQQAGKDYKKGREHITVLHDLDFSLHGSEMVSIMGPSGSGKSTLLNLISGVNVCDRGEVFLQGHSLHRLRPEERTSLRARHIGFVFQFYNLLPVLSAEENVALPLHLWHMDAKQRRQRVDAALELVQMEHRRRHLPDELSGGERQRVAIARAIVTNPDLLLCDEPTGDLSQEAGEEIMDIMTLLSREQGKAIIVVTHDIQVAARAQRQFQLRDGKLIRRDMP</sequence>
<dbReference type="EMBL" id="MH460878">
    <property type="protein sequence ID" value="AXH01414.1"/>
    <property type="molecule type" value="Genomic_DNA"/>
</dbReference>
<dbReference type="GO" id="GO:0016887">
    <property type="term" value="F:ATP hydrolysis activity"/>
    <property type="evidence" value="ECO:0007669"/>
    <property type="project" value="InterPro"/>
</dbReference>
<dbReference type="GO" id="GO:0005886">
    <property type="term" value="C:plasma membrane"/>
    <property type="evidence" value="ECO:0007669"/>
    <property type="project" value="TreeGrafter"/>
</dbReference>
<keyword evidence="1" id="KW-0813">Transport</keyword>
<dbReference type="GO" id="GO:1902495">
    <property type="term" value="C:transmembrane transporter complex"/>
    <property type="evidence" value="ECO:0007669"/>
    <property type="project" value="UniProtKB-ARBA"/>
</dbReference>
<dbReference type="Gene3D" id="3.40.50.300">
    <property type="entry name" value="P-loop containing nucleotide triphosphate hydrolases"/>
    <property type="match status" value="1"/>
</dbReference>
<proteinExistence type="inferred from homology"/>
<protein>
    <submittedName>
        <fullName evidence="6">ABC transporter, ATP-binding protein</fullName>
    </submittedName>
</protein>
<evidence type="ECO:0000256" key="1">
    <source>
        <dbReference type="ARBA" id="ARBA00022448"/>
    </source>
</evidence>
<dbReference type="SMART" id="SM00382">
    <property type="entry name" value="AAA"/>
    <property type="match status" value="1"/>
</dbReference>
<evidence type="ECO:0000313" key="6">
    <source>
        <dbReference type="EMBL" id="AXH01414.1"/>
    </source>
</evidence>
<dbReference type="InterPro" id="IPR003439">
    <property type="entry name" value="ABC_transporter-like_ATP-bd"/>
</dbReference>
<keyword evidence="3 6" id="KW-0067">ATP-binding</keyword>